<protein>
    <submittedName>
        <fullName evidence="2">Uncharacterized protein</fullName>
    </submittedName>
</protein>
<feature type="region of interest" description="Disordered" evidence="1">
    <location>
        <begin position="85"/>
        <end position="109"/>
    </location>
</feature>
<feature type="region of interest" description="Disordered" evidence="1">
    <location>
        <begin position="33"/>
        <end position="53"/>
    </location>
</feature>
<reference evidence="2" key="2">
    <citation type="submission" date="2021-02" db="EMBL/GenBank/DDBJ databases">
        <authorList>
            <person name="Kimball J.A."/>
            <person name="Haas M.W."/>
            <person name="Macchietto M."/>
            <person name="Kono T."/>
            <person name="Duquette J."/>
            <person name="Shao M."/>
        </authorList>
    </citation>
    <scope>NUCLEOTIDE SEQUENCE</scope>
    <source>
        <tissue evidence="2">Fresh leaf tissue</tissue>
    </source>
</reference>
<dbReference type="AlphaFoldDB" id="A0A8J5W4C0"/>
<keyword evidence="3" id="KW-1185">Reference proteome</keyword>
<proteinExistence type="predicted"/>
<evidence type="ECO:0000256" key="1">
    <source>
        <dbReference type="SAM" id="MobiDB-lite"/>
    </source>
</evidence>
<comment type="caution">
    <text evidence="2">The sequence shown here is derived from an EMBL/GenBank/DDBJ whole genome shotgun (WGS) entry which is preliminary data.</text>
</comment>
<organism evidence="2 3">
    <name type="scientific">Zizania palustris</name>
    <name type="common">Northern wild rice</name>
    <dbReference type="NCBI Taxonomy" id="103762"/>
    <lineage>
        <taxon>Eukaryota</taxon>
        <taxon>Viridiplantae</taxon>
        <taxon>Streptophyta</taxon>
        <taxon>Embryophyta</taxon>
        <taxon>Tracheophyta</taxon>
        <taxon>Spermatophyta</taxon>
        <taxon>Magnoliopsida</taxon>
        <taxon>Liliopsida</taxon>
        <taxon>Poales</taxon>
        <taxon>Poaceae</taxon>
        <taxon>BOP clade</taxon>
        <taxon>Oryzoideae</taxon>
        <taxon>Oryzeae</taxon>
        <taxon>Zizaniinae</taxon>
        <taxon>Zizania</taxon>
    </lineage>
</organism>
<accession>A0A8J5W4C0</accession>
<reference evidence="2" key="1">
    <citation type="journal article" date="2021" name="bioRxiv">
        <title>Whole Genome Assembly and Annotation of Northern Wild Rice, Zizania palustris L., Supports a Whole Genome Duplication in the Zizania Genus.</title>
        <authorList>
            <person name="Haas M."/>
            <person name="Kono T."/>
            <person name="Macchietto M."/>
            <person name="Millas R."/>
            <person name="McGilp L."/>
            <person name="Shao M."/>
            <person name="Duquette J."/>
            <person name="Hirsch C.N."/>
            <person name="Kimball J."/>
        </authorList>
    </citation>
    <scope>NUCLEOTIDE SEQUENCE</scope>
    <source>
        <tissue evidence="2">Fresh leaf tissue</tissue>
    </source>
</reference>
<name>A0A8J5W4C0_ZIZPA</name>
<dbReference type="Proteomes" id="UP000729402">
    <property type="component" value="Unassembled WGS sequence"/>
</dbReference>
<sequence>MVGWVAKEQFSLLHFTQPAGSAARAPCEIDPLLGSDRAASPSPRRSSLPPLARPPPAASCLLAPAAGVLGEVLLTSCPDLLEAGRPAVRRSGSGGSRGEAARGGRRRAGEAAHPLCLRRPVGGWYSANSSLFRKDFCDSAEQHPRPWL</sequence>
<feature type="compositionally biased region" description="Basic and acidic residues" evidence="1">
    <location>
        <begin position="99"/>
        <end position="109"/>
    </location>
</feature>
<evidence type="ECO:0000313" key="3">
    <source>
        <dbReference type="Proteomes" id="UP000729402"/>
    </source>
</evidence>
<feature type="compositionally biased region" description="Low complexity" evidence="1">
    <location>
        <begin position="37"/>
        <end position="50"/>
    </location>
</feature>
<evidence type="ECO:0000313" key="2">
    <source>
        <dbReference type="EMBL" id="KAG8075349.1"/>
    </source>
</evidence>
<dbReference type="EMBL" id="JAAALK010000283">
    <property type="protein sequence ID" value="KAG8075349.1"/>
    <property type="molecule type" value="Genomic_DNA"/>
</dbReference>
<gene>
    <name evidence="2" type="ORF">GUJ93_ZPchr0006g43524</name>
</gene>